<evidence type="ECO:0000256" key="3">
    <source>
        <dbReference type="ARBA" id="ARBA00013017"/>
    </source>
</evidence>
<comment type="caution">
    <text evidence="15">The sequence shown here is derived from an EMBL/GenBank/DDBJ whole genome shotgun (WGS) entry which is preliminary data.</text>
</comment>
<feature type="active site" description="Cysteine sulfenic acid (-SOH) intermediate; for peroxidase activity" evidence="13">
    <location>
        <position position="47"/>
    </location>
</feature>
<keyword evidence="8" id="KW-0676">Redox-active center</keyword>
<evidence type="ECO:0000256" key="8">
    <source>
        <dbReference type="ARBA" id="ARBA00023284"/>
    </source>
</evidence>
<dbReference type="PANTHER" id="PTHR42801">
    <property type="entry name" value="THIOREDOXIN-DEPENDENT PEROXIDE REDUCTASE"/>
    <property type="match status" value="1"/>
</dbReference>
<name>A0A7X6HFE1_9MICC</name>
<dbReference type="GO" id="GO:0005737">
    <property type="term" value="C:cytoplasm"/>
    <property type="evidence" value="ECO:0007669"/>
    <property type="project" value="TreeGrafter"/>
</dbReference>
<evidence type="ECO:0000256" key="7">
    <source>
        <dbReference type="ARBA" id="ARBA00023157"/>
    </source>
</evidence>
<dbReference type="SUPFAM" id="SSF52833">
    <property type="entry name" value="Thioredoxin-like"/>
    <property type="match status" value="1"/>
</dbReference>
<comment type="catalytic activity">
    <reaction evidence="12">
        <text>a hydroperoxide + [thioredoxin]-dithiol = an alcohol + [thioredoxin]-disulfide + H2O</text>
        <dbReference type="Rhea" id="RHEA:62620"/>
        <dbReference type="Rhea" id="RHEA-COMP:10698"/>
        <dbReference type="Rhea" id="RHEA-COMP:10700"/>
        <dbReference type="ChEBI" id="CHEBI:15377"/>
        <dbReference type="ChEBI" id="CHEBI:29950"/>
        <dbReference type="ChEBI" id="CHEBI:30879"/>
        <dbReference type="ChEBI" id="CHEBI:35924"/>
        <dbReference type="ChEBI" id="CHEBI:50058"/>
        <dbReference type="EC" id="1.11.1.24"/>
    </reaction>
</comment>
<dbReference type="FunFam" id="3.40.30.10:FF:000007">
    <property type="entry name" value="Thioredoxin-dependent thiol peroxidase"/>
    <property type="match status" value="1"/>
</dbReference>
<evidence type="ECO:0000256" key="5">
    <source>
        <dbReference type="ARBA" id="ARBA00022862"/>
    </source>
</evidence>
<evidence type="ECO:0000313" key="16">
    <source>
        <dbReference type="Proteomes" id="UP000544090"/>
    </source>
</evidence>
<evidence type="ECO:0000256" key="9">
    <source>
        <dbReference type="ARBA" id="ARBA00032824"/>
    </source>
</evidence>
<dbReference type="Gene3D" id="3.40.30.10">
    <property type="entry name" value="Glutaredoxin"/>
    <property type="match status" value="1"/>
</dbReference>
<dbReference type="GO" id="GO:0045454">
    <property type="term" value="P:cell redox homeostasis"/>
    <property type="evidence" value="ECO:0007669"/>
    <property type="project" value="TreeGrafter"/>
</dbReference>
<protein>
    <recommendedName>
        <fullName evidence="3">thioredoxin-dependent peroxiredoxin</fullName>
        <ecNumber evidence="3">1.11.1.24</ecNumber>
    </recommendedName>
    <alternativeName>
        <fullName evidence="11">Bacterioferritin comigratory protein</fullName>
    </alternativeName>
    <alternativeName>
        <fullName evidence="9">Thioredoxin peroxidase</fullName>
    </alternativeName>
</protein>
<organism evidence="15 16">
    <name type="scientific">Arthrobacter mobilis</name>
    <dbReference type="NCBI Taxonomy" id="2724944"/>
    <lineage>
        <taxon>Bacteria</taxon>
        <taxon>Bacillati</taxon>
        <taxon>Actinomycetota</taxon>
        <taxon>Actinomycetes</taxon>
        <taxon>Micrococcales</taxon>
        <taxon>Micrococcaceae</taxon>
        <taxon>Arthrobacter</taxon>
    </lineage>
</organism>
<dbReference type="PROSITE" id="PS51352">
    <property type="entry name" value="THIOREDOXIN_2"/>
    <property type="match status" value="1"/>
</dbReference>
<dbReference type="InterPro" id="IPR024706">
    <property type="entry name" value="Peroxiredoxin_AhpC-typ"/>
</dbReference>
<keyword evidence="16" id="KW-1185">Reference proteome</keyword>
<dbReference type="GO" id="GO:0034599">
    <property type="term" value="P:cellular response to oxidative stress"/>
    <property type="evidence" value="ECO:0007669"/>
    <property type="project" value="TreeGrafter"/>
</dbReference>
<dbReference type="CDD" id="cd03017">
    <property type="entry name" value="PRX_BCP"/>
    <property type="match status" value="1"/>
</dbReference>
<dbReference type="InterPro" id="IPR000866">
    <property type="entry name" value="AhpC/TSA"/>
</dbReference>
<evidence type="ECO:0000313" key="15">
    <source>
        <dbReference type="EMBL" id="NKX55143.1"/>
    </source>
</evidence>
<evidence type="ECO:0000259" key="14">
    <source>
        <dbReference type="PROSITE" id="PS51352"/>
    </source>
</evidence>
<evidence type="ECO:0000256" key="4">
    <source>
        <dbReference type="ARBA" id="ARBA00022559"/>
    </source>
</evidence>
<dbReference type="InterPro" id="IPR036249">
    <property type="entry name" value="Thioredoxin-like_sf"/>
</dbReference>
<evidence type="ECO:0000256" key="1">
    <source>
        <dbReference type="ARBA" id="ARBA00003330"/>
    </source>
</evidence>
<comment type="similarity">
    <text evidence="10">Belongs to the peroxiredoxin family. BCP/PrxQ subfamily.</text>
</comment>
<feature type="domain" description="Thioredoxin" evidence="14">
    <location>
        <begin position="5"/>
        <end position="155"/>
    </location>
</feature>
<dbReference type="RefSeq" id="WP_168486490.1">
    <property type="nucleotide sequence ID" value="NZ_JAAZSQ010000010.1"/>
</dbReference>
<evidence type="ECO:0000256" key="2">
    <source>
        <dbReference type="ARBA" id="ARBA00011245"/>
    </source>
</evidence>
<dbReference type="EMBL" id="JAAZSQ010000010">
    <property type="protein sequence ID" value="NKX55143.1"/>
    <property type="molecule type" value="Genomic_DNA"/>
</dbReference>
<evidence type="ECO:0000256" key="11">
    <source>
        <dbReference type="ARBA" id="ARBA00041373"/>
    </source>
</evidence>
<dbReference type="PANTHER" id="PTHR42801:SF4">
    <property type="entry name" value="AHPC_TSA FAMILY PROTEIN"/>
    <property type="match status" value="1"/>
</dbReference>
<dbReference type="PIRSF" id="PIRSF000239">
    <property type="entry name" value="AHPC"/>
    <property type="match status" value="1"/>
</dbReference>
<keyword evidence="6 15" id="KW-0560">Oxidoreductase</keyword>
<comment type="subunit">
    <text evidence="2">Monomer.</text>
</comment>
<accession>A0A7X6HFE1</accession>
<dbReference type="GO" id="GO:0008379">
    <property type="term" value="F:thioredoxin peroxidase activity"/>
    <property type="evidence" value="ECO:0007669"/>
    <property type="project" value="TreeGrafter"/>
</dbReference>
<dbReference type="Proteomes" id="UP000544090">
    <property type="component" value="Unassembled WGS sequence"/>
</dbReference>
<keyword evidence="4 15" id="KW-0575">Peroxidase</keyword>
<evidence type="ECO:0000256" key="6">
    <source>
        <dbReference type="ARBA" id="ARBA00023002"/>
    </source>
</evidence>
<reference evidence="15 16" key="1">
    <citation type="submission" date="2020-04" db="EMBL/GenBank/DDBJ databases">
        <title>Arthrobacter sp. nov.</title>
        <authorList>
            <person name="Liu S."/>
        </authorList>
    </citation>
    <scope>NUCLEOTIDE SEQUENCE [LARGE SCALE GENOMIC DNA]</scope>
    <source>
        <strain evidence="15 16">E918</strain>
    </source>
</reference>
<dbReference type="EC" id="1.11.1.24" evidence="3"/>
<evidence type="ECO:0000256" key="10">
    <source>
        <dbReference type="ARBA" id="ARBA00038489"/>
    </source>
</evidence>
<gene>
    <name evidence="15" type="primary">bcp</name>
    <name evidence="15" type="ORF">HGG74_11430</name>
</gene>
<keyword evidence="7" id="KW-1015">Disulfide bond</keyword>
<dbReference type="AlphaFoldDB" id="A0A7X6HFE1"/>
<keyword evidence="5" id="KW-0049">Antioxidant</keyword>
<evidence type="ECO:0000256" key="12">
    <source>
        <dbReference type="ARBA" id="ARBA00049091"/>
    </source>
</evidence>
<evidence type="ECO:0000256" key="13">
    <source>
        <dbReference type="PIRSR" id="PIRSR000239-1"/>
    </source>
</evidence>
<dbReference type="InterPro" id="IPR013766">
    <property type="entry name" value="Thioredoxin_domain"/>
</dbReference>
<sequence length="155" mass="16369">MSDKLTPGDTAPHFILPDGSGRKVSLSDYADGNVVVYFYPKAATPGCTTEACDFRDNLNSLKSAGYPVVGISPDEPEVIAAFAADQQLNFPLLSDPDHAVAKAWGAYGEKQVNGQTVTGILRSTVMLGPGATVRSAEYNVTAQGHVARLRTELGI</sequence>
<proteinExistence type="inferred from homology"/>
<dbReference type="Pfam" id="PF00578">
    <property type="entry name" value="AhpC-TSA"/>
    <property type="match status" value="1"/>
</dbReference>
<comment type="function">
    <text evidence="1">Thiol-specific peroxidase that catalyzes the reduction of hydrogen peroxide and organic hydroperoxides to water and alcohols, respectively. Plays a role in cell protection against oxidative stress by detoxifying peroxides and as sensor of hydrogen peroxide-mediated signaling events.</text>
</comment>
<dbReference type="NCBIfam" id="NF006960">
    <property type="entry name" value="PRK09437.1"/>
    <property type="match status" value="1"/>
</dbReference>
<dbReference type="InterPro" id="IPR050924">
    <property type="entry name" value="Peroxiredoxin_BCP/PrxQ"/>
</dbReference>